<dbReference type="EMBL" id="CP046172">
    <property type="protein sequence ID" value="QIS15813.1"/>
    <property type="molecule type" value="Genomic_DNA"/>
</dbReference>
<evidence type="ECO:0000313" key="2">
    <source>
        <dbReference type="Proteomes" id="UP000503540"/>
    </source>
</evidence>
<organism evidence="1 2">
    <name type="scientific">Nocardia arthritidis</name>
    <dbReference type="NCBI Taxonomy" id="228602"/>
    <lineage>
        <taxon>Bacteria</taxon>
        <taxon>Bacillati</taxon>
        <taxon>Actinomycetota</taxon>
        <taxon>Actinomycetes</taxon>
        <taxon>Mycobacteriales</taxon>
        <taxon>Nocardiaceae</taxon>
        <taxon>Nocardia</taxon>
    </lineage>
</organism>
<dbReference type="RefSeq" id="WP_167477998.1">
    <property type="nucleotide sequence ID" value="NZ_CP046172.1"/>
</dbReference>
<reference evidence="1 2" key="1">
    <citation type="journal article" date="2019" name="ACS Chem. Biol.">
        <title>Identification and Mobilization of a Cryptic Antibiotic Biosynthesis Gene Locus from a Human-Pathogenic Nocardia Isolate.</title>
        <authorList>
            <person name="Herisse M."/>
            <person name="Ishida K."/>
            <person name="Porter J.L."/>
            <person name="Howden B."/>
            <person name="Hertweck C."/>
            <person name="Stinear T.P."/>
            <person name="Pidot S.J."/>
        </authorList>
    </citation>
    <scope>NUCLEOTIDE SEQUENCE [LARGE SCALE GENOMIC DNA]</scope>
    <source>
        <strain evidence="1 2">AUSMDU00012717</strain>
    </source>
</reference>
<dbReference type="AlphaFoldDB" id="A0A6G9YSE7"/>
<protein>
    <submittedName>
        <fullName evidence="1">DUF4209 domain-containing protein</fullName>
    </submittedName>
</protein>
<keyword evidence="2" id="KW-1185">Reference proteome</keyword>
<name>A0A6G9YSE7_9NOCA</name>
<dbReference type="Proteomes" id="UP000503540">
    <property type="component" value="Chromosome"/>
</dbReference>
<gene>
    <name evidence="1" type="ORF">F5544_39980</name>
</gene>
<accession>A0A6G9YSE7</accession>
<dbReference type="KEGG" id="nah:F5544_39980"/>
<evidence type="ECO:0000313" key="1">
    <source>
        <dbReference type="EMBL" id="QIS15813.1"/>
    </source>
</evidence>
<proteinExistence type="predicted"/>
<sequence>MDGDQVAVDNGAMDDGVLLTAGVIDRVAAMESPYAFLDELRSELGFLHPWEVPDDASPVSKAAFWAFGYEIEFTEENGRNRISLSPRHMFGEVYHPPKLSDIPDEIVEIWRGLQNAVKSAHAKARFSHILFELKVADKREQCLAAINAYFDSALGWASLLDSAMDLGAALRLSRAIGENGKRAEALNKLLDIADNVLKVEEPLAGVVYRALSYAITDPDCPDRIDELLETASNSWPDANRNDHAFEFMLQRKPSEEKRAEIWSRRVESYLAEAERESSPIVRSVRRERALELADKSGYPTLRNVAAVALQSVRNEQLDFMHFSAATSLFREEWEQLRDTFISDESWQKSLISFGCAGPLTGDFEVNRIFVSESNAQHPLASLFPVHVTGPDGLPVFKTSTSEEKFEYDLVQRELQFLRMNITPLDDAWMVIPQRFGMPGSAELSDFLGNFPGIPREIIRPLIRSMQRSWCGDDEGASYALMPRIEMQVRRLVIEADAGVYRLQREESPGQFPGLGSLIGTLVKYYDIDESRRRFLNAIFCYPGGMNMRNLMLHGFYSGDNEVAAPLLIHTVLMLGLLQKKTMPDE</sequence>